<feature type="compositionally biased region" description="Low complexity" evidence="1">
    <location>
        <begin position="30"/>
        <end position="59"/>
    </location>
</feature>
<feature type="compositionally biased region" description="Polar residues" evidence="1">
    <location>
        <begin position="112"/>
        <end position="137"/>
    </location>
</feature>
<dbReference type="Proteomes" id="UP000325672">
    <property type="component" value="Unassembled WGS sequence"/>
</dbReference>
<protein>
    <submittedName>
        <fullName evidence="2">Uncharacterized protein</fullName>
    </submittedName>
</protein>
<keyword evidence="3" id="KW-1185">Reference proteome</keyword>
<accession>A0A5N6SX33</accession>
<dbReference type="AlphaFoldDB" id="A0A5N6SX33"/>
<name>A0A5N6SX33_ASPPS</name>
<gene>
    <name evidence="2" type="ORF">BDV38DRAFT_72598</name>
</gene>
<feature type="compositionally biased region" description="Polar residues" evidence="1">
    <location>
        <begin position="83"/>
        <end position="99"/>
    </location>
</feature>
<reference evidence="2 3" key="1">
    <citation type="submission" date="2019-04" db="EMBL/GenBank/DDBJ databases">
        <title>Friends and foes A comparative genomics study of 23 Aspergillus species from section Flavi.</title>
        <authorList>
            <consortium name="DOE Joint Genome Institute"/>
            <person name="Kjaerbolling I."/>
            <person name="Vesth T."/>
            <person name="Frisvad J.C."/>
            <person name="Nybo J.L."/>
            <person name="Theobald S."/>
            <person name="Kildgaard S."/>
            <person name="Isbrandt T."/>
            <person name="Kuo A."/>
            <person name="Sato A."/>
            <person name="Lyhne E.K."/>
            <person name="Kogle M.E."/>
            <person name="Wiebenga A."/>
            <person name="Kun R.S."/>
            <person name="Lubbers R.J."/>
            <person name="Makela M.R."/>
            <person name="Barry K."/>
            <person name="Chovatia M."/>
            <person name="Clum A."/>
            <person name="Daum C."/>
            <person name="Haridas S."/>
            <person name="He G."/>
            <person name="LaButti K."/>
            <person name="Lipzen A."/>
            <person name="Mondo S."/>
            <person name="Riley R."/>
            <person name="Salamov A."/>
            <person name="Simmons B.A."/>
            <person name="Magnuson J.K."/>
            <person name="Henrissat B."/>
            <person name="Mortensen U.H."/>
            <person name="Larsen T.O."/>
            <person name="Devries R.P."/>
            <person name="Grigoriev I.V."/>
            <person name="Machida M."/>
            <person name="Baker S.E."/>
            <person name="Andersen M.R."/>
        </authorList>
    </citation>
    <scope>NUCLEOTIDE SEQUENCE [LARGE SCALE GENOMIC DNA]</scope>
    <source>
        <strain evidence="2 3">CBS 117625</strain>
    </source>
</reference>
<evidence type="ECO:0000313" key="3">
    <source>
        <dbReference type="Proteomes" id="UP000325672"/>
    </source>
</evidence>
<proteinExistence type="predicted"/>
<dbReference type="EMBL" id="ML743571">
    <property type="protein sequence ID" value="KAE8138467.1"/>
    <property type="molecule type" value="Genomic_DNA"/>
</dbReference>
<sequence>MRTRSQQASPGGFLSLDDSAPRRTRSTRNTSQPNAQSSSSTQTTTQPKSQGTTKKTTTSRVAKSQTRKVPQRATRKSTRKTENQTTDGSQHESLNNGERAQTAPLDDKENLTNESQGPDSVTLADSTALSELKSSSLPRKYPMDPKCPRDPYTPKYTPLGQRFLQCTAKHYRSQVVPISNRQYQQL</sequence>
<evidence type="ECO:0000256" key="1">
    <source>
        <dbReference type="SAM" id="MobiDB-lite"/>
    </source>
</evidence>
<evidence type="ECO:0000313" key="2">
    <source>
        <dbReference type="EMBL" id="KAE8138467.1"/>
    </source>
</evidence>
<dbReference type="RefSeq" id="XP_031914530.1">
    <property type="nucleotide sequence ID" value="XM_032063836.1"/>
</dbReference>
<organism evidence="2 3">
    <name type="scientific">Aspergillus pseudotamarii</name>
    <dbReference type="NCBI Taxonomy" id="132259"/>
    <lineage>
        <taxon>Eukaryota</taxon>
        <taxon>Fungi</taxon>
        <taxon>Dikarya</taxon>
        <taxon>Ascomycota</taxon>
        <taxon>Pezizomycotina</taxon>
        <taxon>Eurotiomycetes</taxon>
        <taxon>Eurotiomycetidae</taxon>
        <taxon>Eurotiales</taxon>
        <taxon>Aspergillaceae</taxon>
        <taxon>Aspergillus</taxon>
        <taxon>Aspergillus subgen. Circumdati</taxon>
    </lineage>
</organism>
<dbReference type="OrthoDB" id="4503692at2759"/>
<feature type="region of interest" description="Disordered" evidence="1">
    <location>
        <begin position="1"/>
        <end position="154"/>
    </location>
</feature>
<feature type="compositionally biased region" description="Basic residues" evidence="1">
    <location>
        <begin position="65"/>
        <end position="78"/>
    </location>
</feature>
<dbReference type="GeneID" id="43648046"/>